<sequence>MKCQIIIVVNSTEKSNSKVNHSSINELNLNLKNENNKFHFYSDILFLQNQFKLNVFLNPYINQTYQISNTPLFFFEFDKLFCQYDQSKNAILFYRYYQLNSFIKPKQKYLYLIHRKDLFKNDTLFKCLRVIYENNTLEVKSQLVEQITVQHNCQSKFQQKIWKSEALFLFQNSSFDIYNSEGSISVSIKNNQKFLNSCLSKLQSFYFKDKIELRQINIPYYISFQKDSHFYIYNCKQNKIIISINRDKFEVLESQGDYYIINKNNTNHLRVIQFKDEQLLQLKIKFEEAIINSQQISQSVILYMNNSNLPPLIYQNFQLDQDGKYLSKSLYQSEPILFYQEMGYQKFIQYKNFIAVENKGNIRCFKFQVGLIISISTLTIANKDYSIIAIQNFTRSLILIYCNDYELHQIFNYSFSDYVFSYPFKYIRNPSHLAILMKQNKELYIAIFKYNISSLQFQEIIETDDSFFTFYQSDLLYYWNKEWRYLLLNQILIEVEINHNFLNNISLLYQKDLYPNKQQERSIQLILQIQNNCQKIYPLKNLFNFEIKQNQTLKLQISDIFYGPINNLTIITNSSIFFNGPFQLKQKVQLCSLNESNFCIKQLEIESKVQRLIFSTIITENQVFEIIDTFSNIKIISFLLIKQDYYLLFLQSETNLKIQLIQCSELIDQNCYVITDLNEKFQIQPITADVLRTGNLIKLKNQFNQSFIYFEEIKFILVQLPEIVVDVIYIEETQDQYLIIQQIKQNSSNLELMIYSIYLNKKSIVYSLSIPKQLYIKLINDQQLKFQELKLTSCIQIGGLTKIKLFIITQYYSYLFQLILDQQKNQVQFELQKSVRNCDSQNCKNKIFTINYFDDNILILKEINNNHFLFYDLRKHRNFYDYFHKSINQIKIKRINTTHFIFFENFFIHQGTIGYEIEQLDSSEINYNFELHAQNEISNEKALFQIQIIQQKYQFTNTLILILLSCFIFIIIYLRNQKQRTYKQLKIRSTLQVSQIIDI</sequence>
<keyword evidence="1" id="KW-0812">Transmembrane</keyword>
<dbReference type="AlphaFoldDB" id="A0A8S1UUJ6"/>
<protein>
    <recommendedName>
        <fullName evidence="4">Transmembrane protein</fullName>
    </recommendedName>
</protein>
<evidence type="ECO:0008006" key="4">
    <source>
        <dbReference type="Google" id="ProtNLM"/>
    </source>
</evidence>
<proteinExistence type="predicted"/>
<comment type="caution">
    <text evidence="2">The sequence shown here is derived from an EMBL/GenBank/DDBJ whole genome shotgun (WGS) entry which is preliminary data.</text>
</comment>
<accession>A0A8S1UUJ6</accession>
<feature type="transmembrane region" description="Helical" evidence="1">
    <location>
        <begin position="955"/>
        <end position="974"/>
    </location>
</feature>
<keyword evidence="1" id="KW-1133">Transmembrane helix</keyword>
<evidence type="ECO:0000313" key="2">
    <source>
        <dbReference type="EMBL" id="CAD8168760.1"/>
    </source>
</evidence>
<keyword evidence="1" id="KW-0472">Membrane</keyword>
<gene>
    <name evidence="2" type="ORF">PPENT_87.1.T0490277</name>
</gene>
<keyword evidence="3" id="KW-1185">Reference proteome</keyword>
<dbReference type="EMBL" id="CAJJDO010000049">
    <property type="protein sequence ID" value="CAD8168760.1"/>
    <property type="molecule type" value="Genomic_DNA"/>
</dbReference>
<evidence type="ECO:0000256" key="1">
    <source>
        <dbReference type="SAM" id="Phobius"/>
    </source>
</evidence>
<evidence type="ECO:0000313" key="3">
    <source>
        <dbReference type="Proteomes" id="UP000689195"/>
    </source>
</evidence>
<organism evidence="2 3">
    <name type="scientific">Paramecium pentaurelia</name>
    <dbReference type="NCBI Taxonomy" id="43138"/>
    <lineage>
        <taxon>Eukaryota</taxon>
        <taxon>Sar</taxon>
        <taxon>Alveolata</taxon>
        <taxon>Ciliophora</taxon>
        <taxon>Intramacronucleata</taxon>
        <taxon>Oligohymenophorea</taxon>
        <taxon>Peniculida</taxon>
        <taxon>Parameciidae</taxon>
        <taxon>Paramecium</taxon>
    </lineage>
</organism>
<name>A0A8S1UUJ6_9CILI</name>
<reference evidence="2" key="1">
    <citation type="submission" date="2021-01" db="EMBL/GenBank/DDBJ databases">
        <authorList>
            <consortium name="Genoscope - CEA"/>
            <person name="William W."/>
        </authorList>
    </citation>
    <scope>NUCLEOTIDE SEQUENCE</scope>
</reference>
<dbReference type="Proteomes" id="UP000689195">
    <property type="component" value="Unassembled WGS sequence"/>
</dbReference>